<evidence type="ECO:0000259" key="1">
    <source>
        <dbReference type="Pfam" id="PF01471"/>
    </source>
</evidence>
<dbReference type="InterPro" id="IPR036365">
    <property type="entry name" value="PGBD-like_sf"/>
</dbReference>
<dbReference type="Pfam" id="PF01471">
    <property type="entry name" value="PG_binding_1"/>
    <property type="match status" value="2"/>
</dbReference>
<reference evidence="2" key="2">
    <citation type="submission" date="2021-04" db="EMBL/GenBank/DDBJ databases">
        <authorList>
            <person name="Gilroy R."/>
        </authorList>
    </citation>
    <scope>NUCLEOTIDE SEQUENCE</scope>
    <source>
        <strain evidence="2">ChiHcolR34-3080</strain>
    </source>
</reference>
<proteinExistence type="predicted"/>
<evidence type="ECO:0000313" key="2">
    <source>
        <dbReference type="EMBL" id="HIW08791.1"/>
    </source>
</evidence>
<evidence type="ECO:0000313" key="3">
    <source>
        <dbReference type="Proteomes" id="UP000823933"/>
    </source>
</evidence>
<dbReference type="Gene3D" id="1.10.101.10">
    <property type="entry name" value="PGBD-like superfamily/PGBD"/>
    <property type="match status" value="2"/>
</dbReference>
<reference evidence="2" key="1">
    <citation type="journal article" date="2021" name="PeerJ">
        <title>Extensive microbial diversity within the chicken gut microbiome revealed by metagenomics and culture.</title>
        <authorList>
            <person name="Gilroy R."/>
            <person name="Ravi A."/>
            <person name="Getino M."/>
            <person name="Pursley I."/>
            <person name="Horton D.L."/>
            <person name="Alikhan N.F."/>
            <person name="Baker D."/>
            <person name="Gharbi K."/>
            <person name="Hall N."/>
            <person name="Watson M."/>
            <person name="Adriaenssens E.M."/>
            <person name="Foster-Nyarko E."/>
            <person name="Jarju S."/>
            <person name="Secka A."/>
            <person name="Antonio M."/>
            <person name="Oren A."/>
            <person name="Chaudhuri R.R."/>
            <person name="La Ragione R."/>
            <person name="Hildebrand F."/>
            <person name="Pallen M.J."/>
        </authorList>
    </citation>
    <scope>NUCLEOTIDE SEQUENCE</scope>
    <source>
        <strain evidence="2">ChiHcolR34-3080</strain>
    </source>
</reference>
<comment type="caution">
    <text evidence="2">The sequence shown here is derived from an EMBL/GenBank/DDBJ whole genome shotgun (WGS) entry which is preliminary data.</text>
</comment>
<dbReference type="AlphaFoldDB" id="A0A9D1TW06"/>
<organism evidence="2 3">
    <name type="scientific">Candidatus Faecalibacterium intestinigallinarum</name>
    <dbReference type="NCBI Taxonomy" id="2838581"/>
    <lineage>
        <taxon>Bacteria</taxon>
        <taxon>Bacillati</taxon>
        <taxon>Bacillota</taxon>
        <taxon>Clostridia</taxon>
        <taxon>Eubacteriales</taxon>
        <taxon>Oscillospiraceae</taxon>
        <taxon>Faecalibacterium</taxon>
    </lineage>
</organism>
<dbReference type="InterPro" id="IPR036366">
    <property type="entry name" value="PGBDSf"/>
</dbReference>
<dbReference type="EMBL" id="DXHQ01000063">
    <property type="protein sequence ID" value="HIW08791.1"/>
    <property type="molecule type" value="Genomic_DNA"/>
</dbReference>
<sequence>MAKPEYYAPSSRGSSGPDTALIQTWLNGARDPCTHYDPVEVDGRFGPDTVRAVQEFQLRNDLEADGRVGRLTWNALHTKYAAANDGAEHYPGLSLQNGHQGATVKSAQRQLNVKGANITADGRFGSRTAGAVRSFQKANDLPADGVIGPETWAALYR</sequence>
<gene>
    <name evidence="2" type="ORF">H9890_05240</name>
</gene>
<name>A0A9D1TW06_9FIRM</name>
<dbReference type="InterPro" id="IPR002477">
    <property type="entry name" value="Peptidoglycan-bd-like"/>
</dbReference>
<protein>
    <submittedName>
        <fullName evidence="2">Peptidoglycan-binding protein</fullName>
    </submittedName>
</protein>
<dbReference type="SUPFAM" id="SSF47090">
    <property type="entry name" value="PGBD-like"/>
    <property type="match status" value="2"/>
</dbReference>
<accession>A0A9D1TW06</accession>
<feature type="domain" description="Peptidoglycan binding-like" evidence="1">
    <location>
        <begin position="15"/>
        <end position="76"/>
    </location>
</feature>
<feature type="domain" description="Peptidoglycan binding-like" evidence="1">
    <location>
        <begin position="100"/>
        <end position="155"/>
    </location>
</feature>
<dbReference type="Proteomes" id="UP000823933">
    <property type="component" value="Unassembled WGS sequence"/>
</dbReference>